<comment type="catalytic activity">
    <reaction evidence="1">
        <text>Cleavage of peptide bonds with very broad specificity.</text>
        <dbReference type="EC" id="3.4.25.1"/>
    </reaction>
</comment>
<evidence type="ECO:0000313" key="12">
    <source>
        <dbReference type="Proteomes" id="UP001153148"/>
    </source>
</evidence>
<keyword evidence="4" id="KW-0963">Cytoplasm</keyword>
<dbReference type="InterPro" id="IPR000243">
    <property type="entry name" value="Pept_T1A_subB"/>
</dbReference>
<dbReference type="SUPFAM" id="SSF56235">
    <property type="entry name" value="N-terminal nucleophile aminohydrolases (Ntn hydrolases)"/>
    <property type="match status" value="1"/>
</dbReference>
<dbReference type="PANTHER" id="PTHR32194">
    <property type="entry name" value="METALLOPROTEASE TLDD"/>
    <property type="match status" value="1"/>
</dbReference>
<dbReference type="EC" id="3.4.25.1" evidence="3"/>
<protein>
    <recommendedName>
        <fullName evidence="3">proteasome endopeptidase complex</fullName>
        <ecNumber evidence="3">3.4.25.1</ecNumber>
    </recommendedName>
</protein>
<dbReference type="EMBL" id="CAJPIN010011806">
    <property type="protein sequence ID" value="CAG2060243.1"/>
    <property type="molecule type" value="Genomic_DNA"/>
</dbReference>
<keyword evidence="6" id="KW-0888">Threonine protease</keyword>
<keyword evidence="7" id="KW-0378">Hydrolase</keyword>
<keyword evidence="8" id="KW-0647">Proteasome</keyword>
<dbReference type="Pfam" id="PF00227">
    <property type="entry name" value="Proteasome"/>
    <property type="match status" value="1"/>
</dbReference>
<reference evidence="11" key="1">
    <citation type="submission" date="2021-03" db="EMBL/GenBank/DDBJ databases">
        <authorList>
            <person name="Tran Van P."/>
        </authorList>
    </citation>
    <scope>NUCLEOTIDE SEQUENCE</scope>
</reference>
<evidence type="ECO:0000256" key="3">
    <source>
        <dbReference type="ARBA" id="ARBA00012039"/>
    </source>
</evidence>
<evidence type="ECO:0000256" key="9">
    <source>
        <dbReference type="ARBA" id="ARBA00023145"/>
    </source>
</evidence>
<dbReference type="InterPro" id="IPR023333">
    <property type="entry name" value="Proteasome_suB-type"/>
</dbReference>
<dbReference type="InterPro" id="IPR029055">
    <property type="entry name" value="Ntn_hydrolases_N"/>
</dbReference>
<dbReference type="PANTHER" id="PTHR32194:SF3">
    <property type="entry name" value="PROTEASOME SUBUNIT BETA"/>
    <property type="match status" value="1"/>
</dbReference>
<evidence type="ECO:0000256" key="5">
    <source>
        <dbReference type="ARBA" id="ARBA00022670"/>
    </source>
</evidence>
<evidence type="ECO:0000313" key="11">
    <source>
        <dbReference type="EMBL" id="CAG2060243.1"/>
    </source>
</evidence>
<evidence type="ECO:0000256" key="4">
    <source>
        <dbReference type="ARBA" id="ARBA00022490"/>
    </source>
</evidence>
<dbReference type="Proteomes" id="UP001153148">
    <property type="component" value="Unassembled WGS sequence"/>
</dbReference>
<evidence type="ECO:0000256" key="8">
    <source>
        <dbReference type="ARBA" id="ARBA00022942"/>
    </source>
</evidence>
<organism evidence="11 12">
    <name type="scientific">Timema podura</name>
    <name type="common">Walking stick</name>
    <dbReference type="NCBI Taxonomy" id="61482"/>
    <lineage>
        <taxon>Eukaryota</taxon>
        <taxon>Metazoa</taxon>
        <taxon>Ecdysozoa</taxon>
        <taxon>Arthropoda</taxon>
        <taxon>Hexapoda</taxon>
        <taxon>Insecta</taxon>
        <taxon>Pterygota</taxon>
        <taxon>Neoptera</taxon>
        <taxon>Polyneoptera</taxon>
        <taxon>Phasmatodea</taxon>
        <taxon>Timematodea</taxon>
        <taxon>Timematoidea</taxon>
        <taxon>Timematidae</taxon>
        <taxon>Timema</taxon>
    </lineage>
</organism>
<evidence type="ECO:0000256" key="1">
    <source>
        <dbReference type="ARBA" id="ARBA00001198"/>
    </source>
</evidence>
<feature type="non-terminal residue" evidence="11">
    <location>
        <position position="1"/>
    </location>
</feature>
<keyword evidence="9" id="KW-0865">Zymogen</keyword>
<dbReference type="InterPro" id="IPR001353">
    <property type="entry name" value="Proteasome_sua/b"/>
</dbReference>
<name>A0ABN7P4E8_TIMPD</name>
<keyword evidence="12" id="KW-1185">Reference proteome</keyword>
<dbReference type="Gene3D" id="3.60.20.10">
    <property type="entry name" value="Glutamine Phosphoribosylpyrophosphate, subunit 1, domain 1"/>
    <property type="match status" value="1"/>
</dbReference>
<proteinExistence type="predicted"/>
<evidence type="ECO:0000256" key="7">
    <source>
        <dbReference type="ARBA" id="ARBA00022801"/>
    </source>
</evidence>
<comment type="subunit">
    <text evidence="10">The 26S proteasome consists of a 20S proteasome core and two 19S regulatory subunits. The 20S proteasome core is composed of 28 subunits that are arranged in four stacked rings, resulting in a barrel-shaped structure. The two end rings are each formed by seven alpha subunits, and the two central rings are each formed by seven beta subunits. The catalytic chamber with the active sites is on the inside of the barrel.</text>
</comment>
<sequence>GPGLYYVDSEGTRTKGKVFSVGSGSVYAFGVLDSGYNWDLTDDEAYELGRRSIYHATFRDAYSGGIIRVYHMKSTGWVNISNEDCKDLHYKYQEEKDDKFVTLVNTSRLRSRNTTNTHSSMSTTLNELIEPTQFLLATAIGHVTVELSKESKKGNNATSSL</sequence>
<evidence type="ECO:0000256" key="2">
    <source>
        <dbReference type="ARBA" id="ARBA00004123"/>
    </source>
</evidence>
<comment type="subcellular location">
    <subcellularLocation>
        <location evidence="2">Nucleus</location>
    </subcellularLocation>
</comment>
<gene>
    <name evidence="11" type="ORF">TPAB3V08_LOCUS7201</name>
</gene>
<evidence type="ECO:0000256" key="6">
    <source>
        <dbReference type="ARBA" id="ARBA00022698"/>
    </source>
</evidence>
<dbReference type="PRINTS" id="PR00141">
    <property type="entry name" value="PROTEASOME"/>
</dbReference>
<comment type="caution">
    <text evidence="11">The sequence shown here is derived from an EMBL/GenBank/DDBJ whole genome shotgun (WGS) entry which is preliminary data.</text>
</comment>
<accession>A0ABN7P4E8</accession>
<evidence type="ECO:0000256" key="10">
    <source>
        <dbReference type="ARBA" id="ARBA00026071"/>
    </source>
</evidence>
<keyword evidence="5" id="KW-0645">Protease</keyword>